<feature type="compositionally biased region" description="Polar residues" evidence="3">
    <location>
        <begin position="388"/>
        <end position="406"/>
    </location>
</feature>
<evidence type="ECO:0000256" key="2">
    <source>
        <dbReference type="ARBA" id="ARBA00018987"/>
    </source>
</evidence>
<evidence type="ECO:0000256" key="1">
    <source>
        <dbReference type="ARBA" id="ARBA00006395"/>
    </source>
</evidence>
<dbReference type="Pfam" id="PF21000">
    <property type="entry name" value="RMI1_N_N"/>
    <property type="match status" value="1"/>
</dbReference>
<evidence type="ECO:0000259" key="4">
    <source>
        <dbReference type="Pfam" id="PF08585"/>
    </source>
</evidence>
<protein>
    <recommendedName>
        <fullName evidence="2">RecQ-mediated genome instability protein 1</fullName>
    </recommendedName>
</protein>
<dbReference type="GO" id="GO:0000724">
    <property type="term" value="P:double-strand break repair via homologous recombination"/>
    <property type="evidence" value="ECO:0007669"/>
    <property type="project" value="TreeGrafter"/>
</dbReference>
<feature type="compositionally biased region" description="Polar residues" evidence="3">
    <location>
        <begin position="312"/>
        <end position="334"/>
    </location>
</feature>
<evidence type="ECO:0000259" key="5">
    <source>
        <dbReference type="Pfam" id="PF21000"/>
    </source>
</evidence>
<evidence type="ECO:0000313" key="7">
    <source>
        <dbReference type="Proteomes" id="UP000246740"/>
    </source>
</evidence>
<accession>A0A317XP30</accession>
<evidence type="ECO:0000256" key="3">
    <source>
        <dbReference type="SAM" id="MobiDB-lite"/>
    </source>
</evidence>
<dbReference type="InParanoid" id="A0A317XP30"/>
<dbReference type="GO" id="GO:0000712">
    <property type="term" value="P:resolution of meiotic recombination intermediates"/>
    <property type="evidence" value="ECO:0007669"/>
    <property type="project" value="TreeGrafter"/>
</dbReference>
<feature type="domain" description="RMI1 N-terminal" evidence="5">
    <location>
        <begin position="17"/>
        <end position="69"/>
    </location>
</feature>
<dbReference type="Pfam" id="PF08585">
    <property type="entry name" value="RMI1_N_C"/>
    <property type="match status" value="1"/>
</dbReference>
<dbReference type="GO" id="GO:0016604">
    <property type="term" value="C:nuclear body"/>
    <property type="evidence" value="ECO:0007669"/>
    <property type="project" value="TreeGrafter"/>
</dbReference>
<keyword evidence="7" id="KW-1185">Reference proteome</keyword>
<dbReference type="GO" id="GO:0031422">
    <property type="term" value="C:RecQ family helicase-topoisomerase III complex"/>
    <property type="evidence" value="ECO:0007669"/>
    <property type="project" value="TreeGrafter"/>
</dbReference>
<gene>
    <name evidence="6" type="ORF">BCV70DRAFT_161850</name>
</gene>
<dbReference type="Gene3D" id="2.40.50.770">
    <property type="entry name" value="RecQ-mediated genome instability protein Rmi1, C-terminal domain"/>
    <property type="match status" value="1"/>
</dbReference>
<name>A0A317XP30_9BASI</name>
<dbReference type="EMBL" id="KZ819194">
    <property type="protein sequence ID" value="PWY99851.1"/>
    <property type="molecule type" value="Genomic_DNA"/>
</dbReference>
<dbReference type="PANTHER" id="PTHR14790:SF15">
    <property type="entry name" value="RECQ-MEDIATED GENOME INSTABILITY PROTEIN 1"/>
    <property type="match status" value="1"/>
</dbReference>
<dbReference type="PANTHER" id="PTHR14790">
    <property type="entry name" value="RECQ-MEDIATED GENOME INSTABILITY PROTEIN 1 RMI1"/>
    <property type="match status" value="1"/>
</dbReference>
<proteinExistence type="inferred from homology"/>
<dbReference type="STRING" id="1882483.A0A317XP30"/>
<comment type="similarity">
    <text evidence="1">Belongs to the RMI1 family.</text>
</comment>
<dbReference type="SMART" id="SM01161">
    <property type="entry name" value="DUF1767"/>
    <property type="match status" value="1"/>
</dbReference>
<feature type="domain" description="RecQ mediated genome instability protein 1 OB-fold" evidence="4">
    <location>
        <begin position="88"/>
        <end position="237"/>
    </location>
</feature>
<reference evidence="6 7" key="1">
    <citation type="journal article" date="2018" name="Mol. Biol. Evol.">
        <title>Broad Genomic Sampling Reveals a Smut Pathogenic Ancestry of the Fungal Clade Ustilaginomycotina.</title>
        <authorList>
            <person name="Kijpornyongpan T."/>
            <person name="Mondo S.J."/>
            <person name="Barry K."/>
            <person name="Sandor L."/>
            <person name="Lee J."/>
            <person name="Lipzen A."/>
            <person name="Pangilinan J."/>
            <person name="LaButti K."/>
            <person name="Hainaut M."/>
            <person name="Henrissat B."/>
            <person name="Grigoriev I.V."/>
            <person name="Spatafora J.W."/>
            <person name="Aime M.C."/>
        </authorList>
    </citation>
    <scope>NUCLEOTIDE SEQUENCE [LARGE SCALE GENOMIC DNA]</scope>
    <source>
        <strain evidence="6 7">MCA 3645</strain>
    </source>
</reference>
<dbReference type="InterPro" id="IPR042470">
    <property type="entry name" value="RMI1_N_C_sf"/>
</dbReference>
<organism evidence="6 7">
    <name type="scientific">Testicularia cyperi</name>
    <dbReference type="NCBI Taxonomy" id="1882483"/>
    <lineage>
        <taxon>Eukaryota</taxon>
        <taxon>Fungi</taxon>
        <taxon>Dikarya</taxon>
        <taxon>Basidiomycota</taxon>
        <taxon>Ustilaginomycotina</taxon>
        <taxon>Ustilaginomycetes</taxon>
        <taxon>Ustilaginales</taxon>
        <taxon>Anthracoideaceae</taxon>
        <taxon>Testicularia</taxon>
    </lineage>
</organism>
<dbReference type="AlphaFoldDB" id="A0A317XP30"/>
<feature type="region of interest" description="Disordered" evidence="3">
    <location>
        <begin position="307"/>
        <end position="417"/>
    </location>
</feature>
<dbReference type="InterPro" id="IPR049363">
    <property type="entry name" value="RMI1_N"/>
</dbReference>
<dbReference type="Proteomes" id="UP000246740">
    <property type="component" value="Unassembled WGS sequence"/>
</dbReference>
<dbReference type="OrthoDB" id="341511at2759"/>
<evidence type="ECO:0000313" key="6">
    <source>
        <dbReference type="EMBL" id="PWY99851.1"/>
    </source>
</evidence>
<sequence length="417" mass="44708">MPAPVVDSIPAAVTRLLSARYPTLKVSTAWLSRCIQDLRSQDAALCTASEDQLAKAVRQALLDADLSDVVAPEYRQFGRPIEKMGEPGRGAVLLQIESMVDIGFSLSTQLDIAEARRDVRASLGADPLLDTGKLETEAKDVDDHMANFQAQEEENYQSTTVFPRRMLKLELSDGSEGGARRMVAVEIQRVPGLDMNTTPVGTKLLLKGAAMKKDYILLTPKDVQVEGGYVANKAKQGDEVFISKLRTKLGKPAQKAEATQGQGQPLIPQTETGVLTNESASADDDDDDESFLLAALDAEEEIIASQGPAPLSKQNAASKGSQAGSVVSRSQVTLPNRIKSSSSQSQSKPALTAQASNRTAPISLIDSDDEDEDKFFANLPEPDVVMQSIGSSSGESARPNISNTWNDPIVIESSPEP</sequence>
<dbReference type="InterPro" id="IPR013894">
    <property type="entry name" value="RMI1_OB"/>
</dbReference>